<sequence length="297" mass="32942">MEIVCPQCGFARDMSKYRLPARAVIATCPECACRFRFSSASSSVDELAPPERRPEQPADQRAEDERRLVAEAYAREAARLENEDRTETERSEHVNPWQDAPGGHGWFAAFYQTVMRVMFAAPQFFAALSPRTGQMRELTFYVIVGFLQAVAERFWGEALLSALGPAAASDPQLAKMLLALAPETSSVMAILFRVFMMVLQLYFFSALIHLACRFATPKQADFSLTFQVVSYSAAPLLLAVVPLLGTFVGFVWSIACMVAGCRSALRLTWAQTLLSFSPLLLVMVMLVLSQLYLVAQG</sequence>
<evidence type="ECO:0000313" key="8">
    <source>
        <dbReference type="EMBL" id="GFH62840.1"/>
    </source>
</evidence>
<evidence type="ECO:0000256" key="3">
    <source>
        <dbReference type="ARBA" id="ARBA00022989"/>
    </source>
</evidence>
<dbReference type="AlphaFoldDB" id="A0A6L2R5J3"/>
<accession>A0A6L2R5J3</accession>
<dbReference type="EMBL" id="BLLL01000006">
    <property type="protein sequence ID" value="GFH62840.1"/>
    <property type="molecule type" value="Genomic_DNA"/>
</dbReference>
<feature type="region of interest" description="Disordered" evidence="5">
    <location>
        <begin position="44"/>
        <end position="64"/>
    </location>
</feature>
<dbReference type="InterPro" id="IPR006977">
    <property type="entry name" value="Yip1_dom"/>
</dbReference>
<feature type="transmembrane region" description="Helical" evidence="6">
    <location>
        <begin position="236"/>
        <end position="261"/>
    </location>
</feature>
<gene>
    <name evidence="8" type="ORF">ZNDK_0611</name>
</gene>
<keyword evidence="2 6" id="KW-0812">Transmembrane</keyword>
<feature type="domain" description="Yip1" evidence="7">
    <location>
        <begin position="120"/>
        <end position="287"/>
    </location>
</feature>
<evidence type="ECO:0000256" key="2">
    <source>
        <dbReference type="ARBA" id="ARBA00022692"/>
    </source>
</evidence>
<feature type="transmembrane region" description="Helical" evidence="6">
    <location>
        <begin position="194"/>
        <end position="216"/>
    </location>
</feature>
<protein>
    <recommendedName>
        <fullName evidence="7">Yip1 domain-containing protein</fullName>
    </recommendedName>
</protein>
<keyword evidence="4 6" id="KW-0472">Membrane</keyword>
<reference evidence="8 9" key="1">
    <citation type="journal article" date="2020" name="ISME J.">
        <title>Parallel Reductive Genome Evolution in Desulfovibrio Ectosymbionts Independently Acquired by Trichonympha Protists in the Termite Gut.</title>
        <authorList>
            <person name="Takeuchi M."/>
            <person name="Kuwahara H."/>
            <person name="Murakami T."/>
            <person name="Takahashi K."/>
            <person name="Kajitani R."/>
            <person name="Toyoda A."/>
            <person name="Itoh T."/>
            <person name="Ohkuma M."/>
            <person name="Hongoh Y."/>
        </authorList>
    </citation>
    <scope>NUCLEOTIDE SEQUENCE [LARGE SCALE GENOMIC DNA]</scope>
    <source>
        <strain evidence="8">ZnDsv-02</strain>
    </source>
</reference>
<evidence type="ECO:0000256" key="1">
    <source>
        <dbReference type="ARBA" id="ARBA00004141"/>
    </source>
</evidence>
<dbReference type="Proteomes" id="UP000505077">
    <property type="component" value="Unassembled WGS sequence"/>
</dbReference>
<dbReference type="Pfam" id="PF04893">
    <property type="entry name" value="Yip1"/>
    <property type="match status" value="1"/>
</dbReference>
<comment type="caution">
    <text evidence="8">The sequence shown here is derived from an EMBL/GenBank/DDBJ whole genome shotgun (WGS) entry which is preliminary data.</text>
</comment>
<evidence type="ECO:0000259" key="7">
    <source>
        <dbReference type="Pfam" id="PF04893"/>
    </source>
</evidence>
<feature type="transmembrane region" description="Helical" evidence="6">
    <location>
        <begin position="273"/>
        <end position="295"/>
    </location>
</feature>
<evidence type="ECO:0000313" key="9">
    <source>
        <dbReference type="Proteomes" id="UP000505077"/>
    </source>
</evidence>
<organism evidence="8 9">
    <name type="scientific">Candidatus Desulfovibrio kirbyi</name>
    <dbReference type="NCBI Taxonomy" id="2696086"/>
    <lineage>
        <taxon>Bacteria</taxon>
        <taxon>Pseudomonadati</taxon>
        <taxon>Thermodesulfobacteriota</taxon>
        <taxon>Desulfovibrionia</taxon>
        <taxon>Desulfovibrionales</taxon>
        <taxon>Desulfovibrionaceae</taxon>
        <taxon>Desulfovibrio</taxon>
    </lineage>
</organism>
<comment type="subcellular location">
    <subcellularLocation>
        <location evidence="1">Membrane</location>
        <topology evidence="1">Multi-pass membrane protein</topology>
    </subcellularLocation>
</comment>
<dbReference type="GO" id="GO:0016020">
    <property type="term" value="C:membrane"/>
    <property type="evidence" value="ECO:0007669"/>
    <property type="project" value="UniProtKB-SubCell"/>
</dbReference>
<keyword evidence="3 6" id="KW-1133">Transmembrane helix</keyword>
<feature type="compositionally biased region" description="Basic and acidic residues" evidence="5">
    <location>
        <begin position="49"/>
        <end position="64"/>
    </location>
</feature>
<evidence type="ECO:0000256" key="4">
    <source>
        <dbReference type="ARBA" id="ARBA00023136"/>
    </source>
</evidence>
<evidence type="ECO:0000256" key="5">
    <source>
        <dbReference type="SAM" id="MobiDB-lite"/>
    </source>
</evidence>
<proteinExistence type="predicted"/>
<evidence type="ECO:0000256" key="6">
    <source>
        <dbReference type="SAM" id="Phobius"/>
    </source>
</evidence>
<name>A0A6L2R5J3_9BACT</name>